<keyword evidence="3" id="KW-0121">Carboxypeptidase</keyword>
<dbReference type="Gene3D" id="3.40.630.10">
    <property type="entry name" value="Zn peptidases"/>
    <property type="match status" value="1"/>
</dbReference>
<dbReference type="GO" id="GO:0004181">
    <property type="term" value="F:metallocarboxypeptidase activity"/>
    <property type="evidence" value="ECO:0007669"/>
    <property type="project" value="InterPro"/>
</dbReference>
<sequence length="959" mass="106881">MIISRASLVLSLCLVTSAAWGSDNLMPPQSDPDLEYATAILDGDYHLNITAPKDVLGYPVGYHRMASPAQISTLFNRWDTESERMKLVQYATSHEGRPLYVAYISSPENLAKLDEFKQMAQQLAHPDELSGTEVDTLIEQMPATAWMAYSIHGNETSGADAAVAASYHLIADQSEATQQLLANMIVMIDPMMNPDGRARFSKTLEQFRGTAPNVDDQSLLHSGDWPFGRMNHYLFDLNRDFFYLTQPESRGRVALINDWYPQLMIDGHEMGAQDTFLMGPPREPINNHVPASVRTWSDQFAEEQAAAFDRHGWRYYTGEWFENLYTGYSNYAEYRGSIHILYEQSRMAEDGVRRPEGTVQTYAESVHHQYVSTFANLASLATHSKAIYRDFVELRRVATASRGEYANRSYVILPTDNTSRLNQLVEKLNAQDIQVFRAERELSVGETKSQSGRVQRRYTIPAGSLVIPNRQPEARLIAAIMEFDAHINDEVLRGERNALLQGESSLMYDTTAWNLTMMYGLESVVVSEHINSGLARYEIQPAERNEVSEGIAFVVDGADDLSLAYAARLMEQGVEVRASNISSTYGNDSFNPGSVMVTLADNPNLAVPQLVDVANELGLTLKRINTGFGQGDLPEWGGRHFPLLEQPQIALLSHMPMSPYVTGSTWFAIDSMLGIRHSQIHNQQLSYMDLRRYNVIIVPPSWGSGLSEGSLAELQRWVEQGGTLISLGGASRQFASADFTQTALLNDSLESVEPYDRKVYEELMAEHHQFDLSDTKSHTLSMDVVAPWVRDVSYPPVAQIVERDRWNARFMPRGSFITGRVDADHWLSFGAITEMPLLYSSATLLMPSGSAEAVIRAGHYRAPQGSLSEALTGAWQNVGWTAVPEDSEVSVRMSGLLWPEAAQRIVNTAYLVREQVGSGQVIMFANEANFRGAALGTQRLLLNAIVLGPGMGTEPRIQL</sequence>
<dbReference type="Gene3D" id="3.40.50.880">
    <property type="match status" value="1"/>
</dbReference>
<dbReference type="RefSeq" id="WP_121875917.1">
    <property type="nucleotide sequence ID" value="NZ_REFJ01000001.1"/>
</dbReference>
<protein>
    <submittedName>
        <fullName evidence="3">Zinc carboxypeptidase</fullName>
    </submittedName>
</protein>
<keyword evidence="3" id="KW-0645">Protease</keyword>
<dbReference type="Proteomes" id="UP000267187">
    <property type="component" value="Unassembled WGS sequence"/>
</dbReference>
<dbReference type="OrthoDB" id="9758209at2"/>
<dbReference type="Pfam" id="PF00246">
    <property type="entry name" value="Peptidase_M14"/>
    <property type="match status" value="1"/>
</dbReference>
<feature type="domain" description="Peptidase M14" evidence="2">
    <location>
        <begin position="79"/>
        <end position="244"/>
    </location>
</feature>
<evidence type="ECO:0000313" key="4">
    <source>
        <dbReference type="Proteomes" id="UP000267187"/>
    </source>
</evidence>
<reference evidence="3 4" key="1">
    <citation type="submission" date="2018-10" db="EMBL/GenBank/DDBJ databases">
        <title>Genomic Encyclopedia of Type Strains, Phase IV (KMG-IV): sequencing the most valuable type-strain genomes for metagenomic binning, comparative biology and taxonomic classification.</title>
        <authorList>
            <person name="Goeker M."/>
        </authorList>
    </citation>
    <scope>NUCLEOTIDE SEQUENCE [LARGE SCALE GENOMIC DNA]</scope>
    <source>
        <strain evidence="3 4">DSM 25080</strain>
    </source>
</reference>
<evidence type="ECO:0000256" key="1">
    <source>
        <dbReference type="SAM" id="SignalP"/>
    </source>
</evidence>
<dbReference type="GO" id="GO:0008270">
    <property type="term" value="F:zinc ion binding"/>
    <property type="evidence" value="ECO:0007669"/>
    <property type="project" value="InterPro"/>
</dbReference>
<dbReference type="CDD" id="cd03143">
    <property type="entry name" value="A4_beta-galactosidase_middle_domain"/>
    <property type="match status" value="1"/>
</dbReference>
<dbReference type="AlphaFoldDB" id="A0A3M0AEL5"/>
<comment type="caution">
    <text evidence="3">The sequence shown here is derived from an EMBL/GenBank/DDBJ whole genome shotgun (WGS) entry which is preliminary data.</text>
</comment>
<name>A0A3M0AEL5_9GAMM</name>
<organism evidence="3 4">
    <name type="scientific">Umboniibacter marinipuniceus</name>
    <dbReference type="NCBI Taxonomy" id="569599"/>
    <lineage>
        <taxon>Bacteria</taxon>
        <taxon>Pseudomonadati</taxon>
        <taxon>Pseudomonadota</taxon>
        <taxon>Gammaproteobacteria</taxon>
        <taxon>Cellvibrionales</taxon>
        <taxon>Cellvibrionaceae</taxon>
        <taxon>Umboniibacter</taxon>
    </lineage>
</organism>
<keyword evidence="4" id="KW-1185">Reference proteome</keyword>
<dbReference type="InterPro" id="IPR029062">
    <property type="entry name" value="Class_I_gatase-like"/>
</dbReference>
<evidence type="ECO:0000313" key="3">
    <source>
        <dbReference type="EMBL" id="RMA82594.1"/>
    </source>
</evidence>
<dbReference type="SUPFAM" id="SSF52317">
    <property type="entry name" value="Class I glutamine amidotransferase-like"/>
    <property type="match status" value="1"/>
</dbReference>
<feature type="chain" id="PRO_5018162190" evidence="1">
    <location>
        <begin position="22"/>
        <end position="959"/>
    </location>
</feature>
<accession>A0A3M0AEL5</accession>
<dbReference type="InterPro" id="IPR000834">
    <property type="entry name" value="Peptidase_M14"/>
</dbReference>
<keyword evidence="3" id="KW-0378">Hydrolase</keyword>
<keyword evidence="1" id="KW-0732">Signal</keyword>
<proteinExistence type="predicted"/>
<evidence type="ECO:0000259" key="2">
    <source>
        <dbReference type="Pfam" id="PF00246"/>
    </source>
</evidence>
<feature type="signal peptide" evidence="1">
    <location>
        <begin position="1"/>
        <end position="21"/>
    </location>
</feature>
<dbReference type="SUPFAM" id="SSF53187">
    <property type="entry name" value="Zn-dependent exopeptidases"/>
    <property type="match status" value="1"/>
</dbReference>
<dbReference type="EMBL" id="REFJ01000001">
    <property type="protein sequence ID" value="RMA82594.1"/>
    <property type="molecule type" value="Genomic_DNA"/>
</dbReference>
<dbReference type="GO" id="GO:0006508">
    <property type="term" value="P:proteolysis"/>
    <property type="evidence" value="ECO:0007669"/>
    <property type="project" value="InterPro"/>
</dbReference>
<gene>
    <name evidence="3" type="ORF">DFR27_0545</name>
</gene>